<dbReference type="AlphaFoldDB" id="A0A8T0XFZ6"/>
<proteinExistence type="predicted"/>
<name>A0A8T0XFZ6_PANVG</name>
<evidence type="ECO:0000313" key="2">
    <source>
        <dbReference type="EMBL" id="KAG2656836.1"/>
    </source>
</evidence>
<keyword evidence="3" id="KW-1185">Reference proteome</keyword>
<organism evidence="2 3">
    <name type="scientific">Panicum virgatum</name>
    <name type="common">Blackwell switchgrass</name>
    <dbReference type="NCBI Taxonomy" id="38727"/>
    <lineage>
        <taxon>Eukaryota</taxon>
        <taxon>Viridiplantae</taxon>
        <taxon>Streptophyta</taxon>
        <taxon>Embryophyta</taxon>
        <taxon>Tracheophyta</taxon>
        <taxon>Spermatophyta</taxon>
        <taxon>Magnoliopsida</taxon>
        <taxon>Liliopsida</taxon>
        <taxon>Poales</taxon>
        <taxon>Poaceae</taxon>
        <taxon>PACMAD clade</taxon>
        <taxon>Panicoideae</taxon>
        <taxon>Panicodae</taxon>
        <taxon>Paniceae</taxon>
        <taxon>Panicinae</taxon>
        <taxon>Panicum</taxon>
        <taxon>Panicum sect. Hiantes</taxon>
    </lineage>
</organism>
<protein>
    <submittedName>
        <fullName evidence="2">Uncharacterized protein</fullName>
    </submittedName>
</protein>
<evidence type="ECO:0000313" key="3">
    <source>
        <dbReference type="Proteomes" id="UP000823388"/>
    </source>
</evidence>
<reference evidence="2" key="1">
    <citation type="submission" date="2020-05" db="EMBL/GenBank/DDBJ databases">
        <title>WGS assembly of Panicum virgatum.</title>
        <authorList>
            <person name="Lovell J.T."/>
            <person name="Jenkins J."/>
            <person name="Shu S."/>
            <person name="Juenger T.E."/>
            <person name="Schmutz J."/>
        </authorList>
    </citation>
    <scope>NUCLEOTIDE SEQUENCE</scope>
    <source>
        <strain evidence="2">AP13</strain>
    </source>
</reference>
<feature type="region of interest" description="Disordered" evidence="1">
    <location>
        <begin position="125"/>
        <end position="170"/>
    </location>
</feature>
<dbReference type="Proteomes" id="UP000823388">
    <property type="component" value="Chromosome 1K"/>
</dbReference>
<gene>
    <name evidence="2" type="ORF">PVAP13_1KG127277</name>
</gene>
<dbReference type="EMBL" id="CM029037">
    <property type="protein sequence ID" value="KAG2656836.1"/>
    <property type="molecule type" value="Genomic_DNA"/>
</dbReference>
<comment type="caution">
    <text evidence="2">The sequence shown here is derived from an EMBL/GenBank/DDBJ whole genome shotgun (WGS) entry which is preliminary data.</text>
</comment>
<evidence type="ECO:0000256" key="1">
    <source>
        <dbReference type="SAM" id="MobiDB-lite"/>
    </source>
</evidence>
<feature type="compositionally biased region" description="Basic and acidic residues" evidence="1">
    <location>
        <begin position="70"/>
        <end position="80"/>
    </location>
</feature>
<feature type="region of interest" description="Disordered" evidence="1">
    <location>
        <begin position="51"/>
        <end position="80"/>
    </location>
</feature>
<sequence>MSPFQPIRPRKQTGPLSLWFLTLQLRARREPGRPKTRVLPRWFVHPQPRRRPPLRALLSSPRPRRRPVLRSRESLRRRDLRPSLAEADAVIALIKFPVASFAANHAPDEAEVGVGGRDPIGRAVAASRLGDPLARPAPAAVGGQRHRLRRQAGPKEPSLGRGTSALSSKP</sequence>
<accession>A0A8T0XFZ6</accession>